<evidence type="ECO:0000259" key="6">
    <source>
        <dbReference type="Pfam" id="PF01557"/>
    </source>
</evidence>
<evidence type="ECO:0000256" key="5">
    <source>
        <dbReference type="ARBA" id="ARBA00044973"/>
    </source>
</evidence>
<dbReference type="Proteomes" id="UP001234178">
    <property type="component" value="Unassembled WGS sequence"/>
</dbReference>
<dbReference type="EMBL" id="JAOYFB010000037">
    <property type="protein sequence ID" value="KAK4022547.1"/>
    <property type="molecule type" value="Genomic_DNA"/>
</dbReference>
<dbReference type="PANTHER" id="PTHR11820:SF7">
    <property type="entry name" value="ACYLPYRUVASE FAHD1, MITOCHONDRIAL"/>
    <property type="match status" value="1"/>
</dbReference>
<evidence type="ECO:0000313" key="8">
    <source>
        <dbReference type="Proteomes" id="UP001234178"/>
    </source>
</evidence>
<comment type="similarity">
    <text evidence="1">Belongs to the FAH family.</text>
</comment>
<dbReference type="EC" id="5.3.2.2" evidence="5"/>
<sequence>MRIYIIQHKNRCKRLNCKNLLYVTKELQQCTEIMASANLLRFVDFGRKIICVGRNYSEHAVELGNAIPEKPLLFLKPTSAYIEEGSPIKIPVGCSSLHHEIELGVVIKTKCTKIKPEDVMSHVGGYCLALDMTARDFQDEAKKKGHPWTLAKGFDTSCPVSPFIPREKIMDPHNVEIWCSVNGVAKQRGLTKDMIFNVPTLLSYISTYFTLEPGDVVLTGTPSGVGPIKVGDVIECGITNVLTMKFMIEK</sequence>
<proteinExistence type="inferred from homology"/>
<name>A0ABR0ABQ8_9CRUS</name>
<dbReference type="NCBIfam" id="NF007967">
    <property type="entry name" value="PRK10691.1"/>
    <property type="match status" value="1"/>
</dbReference>
<accession>A0ABR0ABQ8</accession>
<reference evidence="7 8" key="1">
    <citation type="journal article" date="2023" name="Nucleic Acids Res.">
        <title>The hologenome of Daphnia magna reveals possible DNA methylation and microbiome-mediated evolution of the host genome.</title>
        <authorList>
            <person name="Chaturvedi A."/>
            <person name="Li X."/>
            <person name="Dhandapani V."/>
            <person name="Marshall H."/>
            <person name="Kissane S."/>
            <person name="Cuenca-Cambronero M."/>
            <person name="Asole G."/>
            <person name="Calvet F."/>
            <person name="Ruiz-Romero M."/>
            <person name="Marangio P."/>
            <person name="Guigo R."/>
            <person name="Rago D."/>
            <person name="Mirbahai L."/>
            <person name="Eastwood N."/>
            <person name="Colbourne J.K."/>
            <person name="Zhou J."/>
            <person name="Mallon E."/>
            <person name="Orsini L."/>
        </authorList>
    </citation>
    <scope>NUCLEOTIDE SEQUENCE [LARGE SCALE GENOMIC DNA]</scope>
    <source>
        <strain evidence="7">LRV0_1</strain>
    </source>
</reference>
<gene>
    <name evidence="7" type="ORF">OUZ56_008009</name>
</gene>
<protein>
    <recommendedName>
        <fullName evidence="5">oxaloacetate tautomerase</fullName>
        <ecNumber evidence="5">5.3.2.2</ecNumber>
    </recommendedName>
    <alternativeName>
        <fullName evidence="3">Fumarylacetoacetate hydrolase domain-containing protein 1</fullName>
    </alternativeName>
</protein>
<dbReference type="InterPro" id="IPR036663">
    <property type="entry name" value="Fumarylacetoacetase_C_sf"/>
</dbReference>
<dbReference type="SUPFAM" id="SSF56529">
    <property type="entry name" value="FAH"/>
    <property type="match status" value="1"/>
</dbReference>
<comment type="catalytic activity">
    <reaction evidence="4">
        <text>oxaloacetate = enol-oxaloacetate</text>
        <dbReference type="Rhea" id="RHEA:16021"/>
        <dbReference type="ChEBI" id="CHEBI:16452"/>
        <dbReference type="ChEBI" id="CHEBI:17479"/>
        <dbReference type="EC" id="5.3.2.2"/>
    </reaction>
    <physiologicalReaction direction="right-to-left" evidence="4">
        <dbReference type="Rhea" id="RHEA:16023"/>
    </physiologicalReaction>
</comment>
<keyword evidence="2" id="KW-0479">Metal-binding</keyword>
<evidence type="ECO:0000256" key="3">
    <source>
        <dbReference type="ARBA" id="ARBA00042340"/>
    </source>
</evidence>
<dbReference type="InterPro" id="IPR011234">
    <property type="entry name" value="Fumarylacetoacetase-like_C"/>
</dbReference>
<dbReference type="Gene3D" id="3.90.850.10">
    <property type="entry name" value="Fumarylacetoacetase-like, C-terminal domain"/>
    <property type="match status" value="1"/>
</dbReference>
<evidence type="ECO:0000313" key="7">
    <source>
        <dbReference type="EMBL" id="KAK4022547.1"/>
    </source>
</evidence>
<evidence type="ECO:0000256" key="1">
    <source>
        <dbReference type="ARBA" id="ARBA00010211"/>
    </source>
</evidence>
<dbReference type="PANTHER" id="PTHR11820">
    <property type="entry name" value="ACYLPYRUVASE"/>
    <property type="match status" value="1"/>
</dbReference>
<dbReference type="Pfam" id="PF01557">
    <property type="entry name" value="FAA_hydrolase"/>
    <property type="match status" value="1"/>
</dbReference>
<evidence type="ECO:0000256" key="4">
    <source>
        <dbReference type="ARBA" id="ARBA00044911"/>
    </source>
</evidence>
<feature type="domain" description="Fumarylacetoacetase-like C-terminal" evidence="6">
    <location>
        <begin position="48"/>
        <end position="245"/>
    </location>
</feature>
<evidence type="ECO:0000256" key="2">
    <source>
        <dbReference type="ARBA" id="ARBA00022723"/>
    </source>
</evidence>
<keyword evidence="8" id="KW-1185">Reference proteome</keyword>
<comment type="caution">
    <text evidence="7">The sequence shown here is derived from an EMBL/GenBank/DDBJ whole genome shotgun (WGS) entry which is preliminary data.</text>
</comment>
<organism evidence="7 8">
    <name type="scientific">Daphnia magna</name>
    <dbReference type="NCBI Taxonomy" id="35525"/>
    <lineage>
        <taxon>Eukaryota</taxon>
        <taxon>Metazoa</taxon>
        <taxon>Ecdysozoa</taxon>
        <taxon>Arthropoda</taxon>
        <taxon>Crustacea</taxon>
        <taxon>Branchiopoda</taxon>
        <taxon>Diplostraca</taxon>
        <taxon>Cladocera</taxon>
        <taxon>Anomopoda</taxon>
        <taxon>Daphniidae</taxon>
        <taxon>Daphnia</taxon>
    </lineage>
</organism>